<dbReference type="InterPro" id="IPR057326">
    <property type="entry name" value="KR_dom"/>
</dbReference>
<evidence type="ECO:0000259" key="4">
    <source>
        <dbReference type="SMART" id="SM00822"/>
    </source>
</evidence>
<dbReference type="PANTHER" id="PTHR44196:SF2">
    <property type="entry name" value="SHORT-CHAIN DEHYDROGENASE-RELATED"/>
    <property type="match status" value="1"/>
</dbReference>
<sequence>MHRKSVGKTVLITGASTGIGAELAKRFAEGGFDLILVARNRDKLERLAEEAGRRFGVSVRVVVKDLSEPAACGELIRELEEAGIEVHVLVNNAGIGVYGPFAETDWEREREMIRLNIEALTRLTKAFLPGMLRRGEGKILNVASTAAFQPGPLMSVYYASKAYVLSFTEAIAEEVRGTGVTVTALCPGPTRTEFGSRAGFGTSRLFQRGEMDAETVAREGFRGLMSGRRVAIPGLSNRLLVGSVRFLPRGLITRIMKRIQKTREVRDGT</sequence>
<evidence type="ECO:0000256" key="2">
    <source>
        <dbReference type="ARBA" id="ARBA00023002"/>
    </source>
</evidence>
<dbReference type="PRINTS" id="PR00081">
    <property type="entry name" value="GDHRDH"/>
</dbReference>
<comment type="similarity">
    <text evidence="1 3">Belongs to the short-chain dehydrogenases/reductases (SDR) family.</text>
</comment>
<dbReference type="AlphaFoldDB" id="A0A1I2M0A2"/>
<reference evidence="5 6" key="1">
    <citation type="submission" date="2016-10" db="EMBL/GenBank/DDBJ databases">
        <authorList>
            <person name="de Groot N.N."/>
        </authorList>
    </citation>
    <scope>NUCLEOTIDE SEQUENCE [LARGE SCALE GENOMIC DNA]</scope>
    <source>
        <strain evidence="5 6">DSM 44945</strain>
    </source>
</reference>
<organism evidence="5 6">
    <name type="scientific">Planifilum fulgidum</name>
    <dbReference type="NCBI Taxonomy" id="201973"/>
    <lineage>
        <taxon>Bacteria</taxon>
        <taxon>Bacillati</taxon>
        <taxon>Bacillota</taxon>
        <taxon>Bacilli</taxon>
        <taxon>Bacillales</taxon>
        <taxon>Thermoactinomycetaceae</taxon>
        <taxon>Planifilum</taxon>
    </lineage>
</organism>
<dbReference type="PRINTS" id="PR00080">
    <property type="entry name" value="SDRFAMILY"/>
</dbReference>
<feature type="domain" description="Ketoreductase" evidence="4">
    <location>
        <begin position="8"/>
        <end position="191"/>
    </location>
</feature>
<dbReference type="Proteomes" id="UP000198661">
    <property type="component" value="Unassembled WGS sequence"/>
</dbReference>
<accession>A0A1I2M0A2</accession>
<dbReference type="EMBL" id="FOOK01000006">
    <property type="protein sequence ID" value="SFF82816.1"/>
    <property type="molecule type" value="Genomic_DNA"/>
</dbReference>
<proteinExistence type="inferred from homology"/>
<evidence type="ECO:0000256" key="1">
    <source>
        <dbReference type="ARBA" id="ARBA00006484"/>
    </source>
</evidence>
<evidence type="ECO:0000313" key="6">
    <source>
        <dbReference type="Proteomes" id="UP000198661"/>
    </source>
</evidence>
<dbReference type="InterPro" id="IPR036291">
    <property type="entry name" value="NAD(P)-bd_dom_sf"/>
</dbReference>
<dbReference type="GO" id="GO:0016491">
    <property type="term" value="F:oxidoreductase activity"/>
    <property type="evidence" value="ECO:0007669"/>
    <property type="project" value="UniProtKB-KW"/>
</dbReference>
<dbReference type="Gene3D" id="3.40.50.720">
    <property type="entry name" value="NAD(P)-binding Rossmann-like Domain"/>
    <property type="match status" value="1"/>
</dbReference>
<dbReference type="CDD" id="cd05233">
    <property type="entry name" value="SDR_c"/>
    <property type="match status" value="1"/>
</dbReference>
<name>A0A1I2M0A2_9BACL</name>
<keyword evidence="6" id="KW-1185">Reference proteome</keyword>
<keyword evidence="2" id="KW-0560">Oxidoreductase</keyword>
<dbReference type="OrthoDB" id="9808814at2"/>
<dbReference type="RefSeq" id="WP_092036454.1">
    <property type="nucleotide sequence ID" value="NZ_FOOK01000006.1"/>
</dbReference>
<dbReference type="STRING" id="201973.SAMN04488025_10638"/>
<gene>
    <name evidence="5" type="ORF">SAMN04488025_10638</name>
</gene>
<evidence type="ECO:0000313" key="5">
    <source>
        <dbReference type="EMBL" id="SFF82816.1"/>
    </source>
</evidence>
<dbReference type="SMART" id="SM00822">
    <property type="entry name" value="PKS_KR"/>
    <property type="match status" value="1"/>
</dbReference>
<dbReference type="PIRSF" id="PIRSF000126">
    <property type="entry name" value="11-beta-HSD1"/>
    <property type="match status" value="1"/>
</dbReference>
<dbReference type="PANTHER" id="PTHR44196">
    <property type="entry name" value="DEHYDROGENASE/REDUCTASE SDR FAMILY MEMBER 7B"/>
    <property type="match status" value="1"/>
</dbReference>
<dbReference type="Pfam" id="PF00106">
    <property type="entry name" value="adh_short"/>
    <property type="match status" value="1"/>
</dbReference>
<protein>
    <recommendedName>
        <fullName evidence="4">Ketoreductase domain-containing protein</fullName>
    </recommendedName>
</protein>
<dbReference type="InterPro" id="IPR002347">
    <property type="entry name" value="SDR_fam"/>
</dbReference>
<evidence type="ECO:0000256" key="3">
    <source>
        <dbReference type="RuleBase" id="RU000363"/>
    </source>
</evidence>
<dbReference type="SUPFAM" id="SSF51735">
    <property type="entry name" value="NAD(P)-binding Rossmann-fold domains"/>
    <property type="match status" value="1"/>
</dbReference>
<dbReference type="GO" id="GO:0016020">
    <property type="term" value="C:membrane"/>
    <property type="evidence" value="ECO:0007669"/>
    <property type="project" value="TreeGrafter"/>
</dbReference>